<feature type="transmembrane region" description="Helical" evidence="2">
    <location>
        <begin position="24"/>
        <end position="45"/>
    </location>
</feature>
<evidence type="ECO:0000256" key="2">
    <source>
        <dbReference type="SAM" id="Phobius"/>
    </source>
</evidence>
<proteinExistence type="predicted"/>
<evidence type="ECO:0000256" key="1">
    <source>
        <dbReference type="SAM" id="MobiDB-lite"/>
    </source>
</evidence>
<evidence type="ECO:0000313" key="3">
    <source>
        <dbReference type="EMBL" id="CCC52560.1"/>
    </source>
</evidence>
<accession>G0U9S9</accession>
<gene>
    <name evidence="3" type="ORF">TVY486_1100450</name>
</gene>
<name>G0U9S9_TRYVY</name>
<keyword evidence="2" id="KW-0812">Transmembrane</keyword>
<keyword evidence="2" id="KW-0472">Membrane</keyword>
<dbReference type="VEuPathDB" id="TriTrypDB:TvY486_1100450"/>
<keyword evidence="2" id="KW-1133">Transmembrane helix</keyword>
<dbReference type="EMBL" id="HE573027">
    <property type="protein sequence ID" value="CCC52560.1"/>
    <property type="molecule type" value="Genomic_DNA"/>
</dbReference>
<reference evidence="3" key="1">
    <citation type="journal article" date="2012" name="Proc. Natl. Acad. Sci. U.S.A.">
        <title>Antigenic diversity is generated by distinct evolutionary mechanisms in African trypanosome species.</title>
        <authorList>
            <person name="Jackson A.P."/>
            <person name="Berry A."/>
            <person name="Aslett M."/>
            <person name="Allison H.C."/>
            <person name="Burton P."/>
            <person name="Vavrova-Anderson J."/>
            <person name="Brown R."/>
            <person name="Browne H."/>
            <person name="Corton N."/>
            <person name="Hauser H."/>
            <person name="Gamble J."/>
            <person name="Gilderthorp R."/>
            <person name="Marcello L."/>
            <person name="McQuillan J."/>
            <person name="Otto T.D."/>
            <person name="Quail M.A."/>
            <person name="Sanders M.J."/>
            <person name="van Tonder A."/>
            <person name="Ginger M.L."/>
            <person name="Field M.C."/>
            <person name="Barry J.D."/>
            <person name="Hertz-Fowler C."/>
            <person name="Berriman M."/>
        </authorList>
    </citation>
    <scope>NUCLEOTIDE SEQUENCE</scope>
    <source>
        <strain evidence="3">Y486</strain>
    </source>
</reference>
<protein>
    <submittedName>
        <fullName evidence="3">Uncharacterized protein</fullName>
    </submittedName>
</protein>
<dbReference type="AlphaFoldDB" id="G0U9S9"/>
<organism evidence="3">
    <name type="scientific">Trypanosoma vivax (strain Y486)</name>
    <dbReference type="NCBI Taxonomy" id="1055687"/>
    <lineage>
        <taxon>Eukaryota</taxon>
        <taxon>Discoba</taxon>
        <taxon>Euglenozoa</taxon>
        <taxon>Kinetoplastea</taxon>
        <taxon>Metakinetoplastina</taxon>
        <taxon>Trypanosomatida</taxon>
        <taxon>Trypanosomatidae</taxon>
        <taxon>Trypanosoma</taxon>
        <taxon>Duttonella</taxon>
    </lineage>
</organism>
<feature type="region of interest" description="Disordered" evidence="1">
    <location>
        <begin position="73"/>
        <end position="95"/>
    </location>
</feature>
<sequence length="95" mass="10276">MLRSQVWRAASSTWFDAPGGAPSFAGAFKGMAMCLGGIALINLWFRGDAFGRADRECDVYIPVPLFRTHLREPSSDGFVDSSLDHGGEVGVSKRP</sequence>